<evidence type="ECO:0000313" key="2">
    <source>
        <dbReference type="Proteomes" id="UP000192731"/>
    </source>
</evidence>
<name>A0A1W1UHE5_DESTI</name>
<keyword evidence="2" id="KW-1185">Reference proteome</keyword>
<dbReference type="STRING" id="656914.SAMN00017405_0886"/>
<dbReference type="Proteomes" id="UP000192731">
    <property type="component" value="Unassembled WGS sequence"/>
</dbReference>
<protein>
    <submittedName>
        <fullName evidence="1">Uncharacterized protein</fullName>
    </submittedName>
</protein>
<accession>A0A1W1UHE5</accession>
<gene>
    <name evidence="1" type="ORF">SAMN00017405_0886</name>
</gene>
<proteinExistence type="predicted"/>
<organism evidence="1 2">
    <name type="scientific">Desulfonispora thiosulfatigenes DSM 11270</name>
    <dbReference type="NCBI Taxonomy" id="656914"/>
    <lineage>
        <taxon>Bacteria</taxon>
        <taxon>Bacillati</taxon>
        <taxon>Bacillota</taxon>
        <taxon>Clostridia</taxon>
        <taxon>Eubacteriales</taxon>
        <taxon>Peptococcaceae</taxon>
        <taxon>Desulfonispora</taxon>
    </lineage>
</organism>
<sequence length="143" mass="16710">MEQAFTPLAVEIRLFAGLAEKVSLRKNIDKRFLSVYKFDIQKAKKELKIIEFEYANEKWLDFITINRRGKEISEEYDIVIGPVADDNVYLTVKLFETGVLDKEEALKRLKVEKLYDQILFHTEKALGFCVFDYYEELGGKDNG</sequence>
<reference evidence="1 2" key="1">
    <citation type="submission" date="2017-04" db="EMBL/GenBank/DDBJ databases">
        <authorList>
            <person name="Afonso C.L."/>
            <person name="Miller P.J."/>
            <person name="Scott M.A."/>
            <person name="Spackman E."/>
            <person name="Goraichik I."/>
            <person name="Dimitrov K.M."/>
            <person name="Suarez D.L."/>
            <person name="Swayne D.E."/>
        </authorList>
    </citation>
    <scope>NUCLEOTIDE SEQUENCE [LARGE SCALE GENOMIC DNA]</scope>
    <source>
        <strain evidence="1 2">DSM 11270</strain>
    </source>
</reference>
<dbReference type="EMBL" id="FWWT01000005">
    <property type="protein sequence ID" value="SMB80490.1"/>
    <property type="molecule type" value="Genomic_DNA"/>
</dbReference>
<evidence type="ECO:0000313" key="1">
    <source>
        <dbReference type="EMBL" id="SMB80490.1"/>
    </source>
</evidence>
<dbReference type="InterPro" id="IPR025051">
    <property type="entry name" value="DUF3990"/>
</dbReference>
<dbReference type="Pfam" id="PF13151">
    <property type="entry name" value="DUF3990"/>
    <property type="match status" value="1"/>
</dbReference>
<dbReference type="RefSeq" id="WP_200805842.1">
    <property type="nucleotide sequence ID" value="NZ_FWWT01000005.1"/>
</dbReference>
<dbReference type="AlphaFoldDB" id="A0A1W1UHE5"/>